<keyword evidence="5 8" id="KW-0812">Transmembrane</keyword>
<keyword evidence="10" id="KW-1185">Reference proteome</keyword>
<dbReference type="InterPro" id="IPR052017">
    <property type="entry name" value="TSUP"/>
</dbReference>
<dbReference type="InterPro" id="IPR002781">
    <property type="entry name" value="TM_pro_TauE-like"/>
</dbReference>
<reference evidence="10" key="1">
    <citation type="submission" date="2016-12" db="EMBL/GenBank/DDBJ databases">
        <authorList>
            <person name="Rodrigo-Torres L."/>
            <person name="Arahal R.D."/>
            <person name="Lucena T."/>
        </authorList>
    </citation>
    <scope>NUCLEOTIDE SEQUENCE [LARGE SCALE GENOMIC DNA]</scope>
</reference>
<dbReference type="EMBL" id="FRFG01000080">
    <property type="protein sequence ID" value="SHO58829.1"/>
    <property type="molecule type" value="Genomic_DNA"/>
</dbReference>
<evidence type="ECO:0000256" key="4">
    <source>
        <dbReference type="ARBA" id="ARBA00022475"/>
    </source>
</evidence>
<dbReference type="STRING" id="1117707.VQ7734_04601"/>
<organism evidence="9 10">
    <name type="scientific">Vibrio quintilis</name>
    <dbReference type="NCBI Taxonomy" id="1117707"/>
    <lineage>
        <taxon>Bacteria</taxon>
        <taxon>Pseudomonadati</taxon>
        <taxon>Pseudomonadota</taxon>
        <taxon>Gammaproteobacteria</taxon>
        <taxon>Vibrionales</taxon>
        <taxon>Vibrionaceae</taxon>
        <taxon>Vibrio</taxon>
    </lineage>
</organism>
<feature type="transmembrane region" description="Helical" evidence="8">
    <location>
        <begin position="79"/>
        <end position="99"/>
    </location>
</feature>
<feature type="transmembrane region" description="Helical" evidence="8">
    <location>
        <begin position="149"/>
        <end position="172"/>
    </location>
</feature>
<comment type="subcellular location">
    <subcellularLocation>
        <location evidence="1 8">Cell membrane</location>
        <topology evidence="1 8">Multi-pass membrane protein</topology>
    </subcellularLocation>
</comment>
<evidence type="ECO:0000256" key="5">
    <source>
        <dbReference type="ARBA" id="ARBA00022692"/>
    </source>
</evidence>
<evidence type="ECO:0000256" key="6">
    <source>
        <dbReference type="ARBA" id="ARBA00022989"/>
    </source>
</evidence>
<dbReference type="Proteomes" id="UP000184600">
    <property type="component" value="Unassembled WGS sequence"/>
</dbReference>
<feature type="transmembrane region" description="Helical" evidence="8">
    <location>
        <begin position="7"/>
        <end position="26"/>
    </location>
</feature>
<feature type="transmembrane region" description="Helical" evidence="8">
    <location>
        <begin position="192"/>
        <end position="222"/>
    </location>
</feature>
<evidence type="ECO:0000256" key="3">
    <source>
        <dbReference type="ARBA" id="ARBA00022448"/>
    </source>
</evidence>
<evidence type="ECO:0000256" key="7">
    <source>
        <dbReference type="ARBA" id="ARBA00023136"/>
    </source>
</evidence>
<feature type="transmembrane region" description="Helical" evidence="8">
    <location>
        <begin position="234"/>
        <end position="255"/>
    </location>
</feature>
<keyword evidence="6 8" id="KW-1133">Transmembrane helix</keyword>
<keyword evidence="4 8" id="KW-1003">Cell membrane</keyword>
<dbReference type="Pfam" id="PF01925">
    <property type="entry name" value="TauE"/>
    <property type="match status" value="1"/>
</dbReference>
<dbReference type="GO" id="GO:0005886">
    <property type="term" value="C:plasma membrane"/>
    <property type="evidence" value="ECO:0007669"/>
    <property type="project" value="UniProtKB-SubCell"/>
</dbReference>
<name>A0A1M7Z1J4_9VIBR</name>
<sequence>MEYIEPATLLMLALVAFVAGFIDGVAGGGGLLTVPALLSLGLPPHIALGTNKVAATFATSTAAITYYKKKMFNPRQWKHVFVSTLAGAITGTLVVDLISKAWLERFLPLIILLTAAYTIFYHPGHGKHHPEKVNVPNLKLKQVIQGLSLGFYDGIAGPGTGAFWVVSSMALYRLNILFSSGLAKAMNFTSNMTSLITFAILGHINWVLGLVMGLCLMIGAYVGAHSAIRFGSPFIRPVFITVVSILAIRLAYYAWFNTP</sequence>
<evidence type="ECO:0000313" key="9">
    <source>
        <dbReference type="EMBL" id="SHO58829.1"/>
    </source>
</evidence>
<dbReference type="PANTHER" id="PTHR30269">
    <property type="entry name" value="TRANSMEMBRANE PROTEIN YFCA"/>
    <property type="match status" value="1"/>
</dbReference>
<comment type="similarity">
    <text evidence="2 8">Belongs to the 4-toluene sulfonate uptake permease (TSUP) (TC 2.A.102) family.</text>
</comment>
<evidence type="ECO:0000256" key="8">
    <source>
        <dbReference type="RuleBase" id="RU363041"/>
    </source>
</evidence>
<dbReference type="OrthoDB" id="554695at2"/>
<dbReference type="PANTHER" id="PTHR30269:SF25">
    <property type="entry name" value="MEMBRANE TRANSPORTER PROTEIN-RELATED"/>
    <property type="match status" value="1"/>
</dbReference>
<evidence type="ECO:0000256" key="2">
    <source>
        <dbReference type="ARBA" id="ARBA00009142"/>
    </source>
</evidence>
<dbReference type="AlphaFoldDB" id="A0A1M7Z1J4"/>
<keyword evidence="7 8" id="KW-0472">Membrane</keyword>
<keyword evidence="3" id="KW-0813">Transport</keyword>
<accession>A0A1M7Z1J4</accession>
<protein>
    <recommendedName>
        <fullName evidence="8">Probable membrane transporter protein</fullName>
    </recommendedName>
</protein>
<feature type="transmembrane region" description="Helical" evidence="8">
    <location>
        <begin position="46"/>
        <end position="67"/>
    </location>
</feature>
<evidence type="ECO:0000256" key="1">
    <source>
        <dbReference type="ARBA" id="ARBA00004651"/>
    </source>
</evidence>
<dbReference type="RefSeq" id="WP_073586270.1">
    <property type="nucleotide sequence ID" value="NZ_AP024897.1"/>
</dbReference>
<evidence type="ECO:0000313" key="10">
    <source>
        <dbReference type="Proteomes" id="UP000184600"/>
    </source>
</evidence>
<proteinExistence type="inferred from homology"/>
<gene>
    <name evidence="9" type="ORF">VQ7734_04601</name>
</gene>